<dbReference type="Gene3D" id="1.10.10.10">
    <property type="entry name" value="Winged helix-like DNA-binding domain superfamily/Winged helix DNA-binding domain"/>
    <property type="match status" value="1"/>
</dbReference>
<dbReference type="Pfam" id="PF01037">
    <property type="entry name" value="AsnC_trans_reg"/>
    <property type="match status" value="1"/>
</dbReference>
<dbReference type="EMBL" id="DXHR01000001">
    <property type="protein sequence ID" value="HIW11621.1"/>
    <property type="molecule type" value="Genomic_DNA"/>
</dbReference>
<dbReference type="FunFam" id="1.10.10.10:FF:000186">
    <property type="entry name" value="AsnC family transcriptional regulator"/>
    <property type="match status" value="1"/>
</dbReference>
<evidence type="ECO:0000313" key="5">
    <source>
        <dbReference type="EMBL" id="HIW11621.1"/>
    </source>
</evidence>
<accession>A0A9D1QGH0</accession>
<dbReference type="InterPro" id="IPR036390">
    <property type="entry name" value="WH_DNA-bd_sf"/>
</dbReference>
<organism evidence="5 6">
    <name type="scientific">Candidatus Salinicoccus stercoripullorum</name>
    <dbReference type="NCBI Taxonomy" id="2838756"/>
    <lineage>
        <taxon>Bacteria</taxon>
        <taxon>Bacillati</taxon>
        <taxon>Bacillota</taxon>
        <taxon>Bacilli</taxon>
        <taxon>Bacillales</taxon>
        <taxon>Staphylococcaceae</taxon>
        <taxon>Salinicoccus</taxon>
    </lineage>
</organism>
<dbReference type="SUPFAM" id="SSF46785">
    <property type="entry name" value="Winged helix' DNA-binding domain"/>
    <property type="match status" value="1"/>
</dbReference>
<evidence type="ECO:0000256" key="3">
    <source>
        <dbReference type="ARBA" id="ARBA00023163"/>
    </source>
</evidence>
<dbReference type="InterPro" id="IPR036388">
    <property type="entry name" value="WH-like_DNA-bd_sf"/>
</dbReference>
<dbReference type="InterPro" id="IPR019885">
    <property type="entry name" value="Tscrpt_reg_HTH_AsnC-type_CS"/>
</dbReference>
<evidence type="ECO:0000256" key="2">
    <source>
        <dbReference type="ARBA" id="ARBA00023125"/>
    </source>
</evidence>
<dbReference type="GO" id="GO:0043565">
    <property type="term" value="F:sequence-specific DNA binding"/>
    <property type="evidence" value="ECO:0007669"/>
    <property type="project" value="InterPro"/>
</dbReference>
<dbReference type="Pfam" id="PF13412">
    <property type="entry name" value="HTH_24"/>
    <property type="match status" value="1"/>
</dbReference>
<comment type="caution">
    <text evidence="5">The sequence shown here is derived from an EMBL/GenBank/DDBJ whole genome shotgun (WGS) entry which is preliminary data.</text>
</comment>
<keyword evidence="2" id="KW-0238">DNA-binding</keyword>
<dbReference type="PANTHER" id="PTHR30154">
    <property type="entry name" value="LEUCINE-RESPONSIVE REGULATORY PROTEIN"/>
    <property type="match status" value="1"/>
</dbReference>
<feature type="domain" description="HTH asnC-type" evidence="4">
    <location>
        <begin position="1"/>
        <end position="62"/>
    </location>
</feature>
<reference evidence="5" key="1">
    <citation type="journal article" date="2021" name="PeerJ">
        <title>Extensive microbial diversity within the chicken gut microbiome revealed by metagenomics and culture.</title>
        <authorList>
            <person name="Gilroy R."/>
            <person name="Ravi A."/>
            <person name="Getino M."/>
            <person name="Pursley I."/>
            <person name="Horton D.L."/>
            <person name="Alikhan N.F."/>
            <person name="Baker D."/>
            <person name="Gharbi K."/>
            <person name="Hall N."/>
            <person name="Watson M."/>
            <person name="Adriaenssens E.M."/>
            <person name="Foster-Nyarko E."/>
            <person name="Jarju S."/>
            <person name="Secka A."/>
            <person name="Antonio M."/>
            <person name="Oren A."/>
            <person name="Chaudhuri R.R."/>
            <person name="La Ragione R."/>
            <person name="Hildebrand F."/>
            <person name="Pallen M.J."/>
        </authorList>
    </citation>
    <scope>NUCLEOTIDE SEQUENCE</scope>
    <source>
        <strain evidence="5">ChiHjej13B12-752</strain>
    </source>
</reference>
<dbReference type="InterPro" id="IPR019887">
    <property type="entry name" value="Tscrpt_reg_AsnC/Lrp_C"/>
</dbReference>
<dbReference type="PRINTS" id="PR00033">
    <property type="entry name" value="HTHASNC"/>
</dbReference>
<proteinExistence type="predicted"/>
<dbReference type="GO" id="GO:0005829">
    <property type="term" value="C:cytosol"/>
    <property type="evidence" value="ECO:0007669"/>
    <property type="project" value="TreeGrafter"/>
</dbReference>
<sequence length="156" mass="17401">MDGIDRRILELLQEDGRMTIIELSKQLNLSRPSVNERIRKLEDNGVIEGFTARISSEALGKNISAFIQICNIKLSCTGFLDMLENEPDITECHKVTGAMSYMVKVEVVSKKDLENLVDRLSQHAHLNVSLILSSPIINKAVLPAETDAESYRTLSS</sequence>
<evidence type="ECO:0000313" key="6">
    <source>
        <dbReference type="Proteomes" id="UP000823989"/>
    </source>
</evidence>
<dbReference type="PROSITE" id="PS00519">
    <property type="entry name" value="HTH_ASNC_1"/>
    <property type="match status" value="1"/>
</dbReference>
<dbReference type="InterPro" id="IPR019888">
    <property type="entry name" value="Tscrpt_reg_AsnC-like"/>
</dbReference>
<protein>
    <submittedName>
        <fullName evidence="5">Lrp/AsnC family transcriptional regulator</fullName>
    </submittedName>
</protein>
<keyword evidence="1" id="KW-0805">Transcription regulation</keyword>
<reference evidence="5" key="2">
    <citation type="submission" date="2021-04" db="EMBL/GenBank/DDBJ databases">
        <authorList>
            <person name="Gilroy R."/>
        </authorList>
    </citation>
    <scope>NUCLEOTIDE SEQUENCE</scope>
    <source>
        <strain evidence="5">ChiHjej13B12-752</strain>
    </source>
</reference>
<dbReference type="PROSITE" id="PS50956">
    <property type="entry name" value="HTH_ASNC_2"/>
    <property type="match status" value="1"/>
</dbReference>
<dbReference type="SMART" id="SM00344">
    <property type="entry name" value="HTH_ASNC"/>
    <property type="match status" value="1"/>
</dbReference>
<dbReference type="AlphaFoldDB" id="A0A9D1QGH0"/>
<evidence type="ECO:0000259" key="4">
    <source>
        <dbReference type="PROSITE" id="PS50956"/>
    </source>
</evidence>
<dbReference type="SUPFAM" id="SSF54909">
    <property type="entry name" value="Dimeric alpha+beta barrel"/>
    <property type="match status" value="1"/>
</dbReference>
<dbReference type="Gene3D" id="3.30.70.920">
    <property type="match status" value="1"/>
</dbReference>
<dbReference type="Proteomes" id="UP000823989">
    <property type="component" value="Unassembled WGS sequence"/>
</dbReference>
<keyword evidence="3" id="KW-0804">Transcription</keyword>
<dbReference type="CDD" id="cd00090">
    <property type="entry name" value="HTH_ARSR"/>
    <property type="match status" value="1"/>
</dbReference>
<dbReference type="InterPro" id="IPR011991">
    <property type="entry name" value="ArsR-like_HTH"/>
</dbReference>
<dbReference type="GO" id="GO:0043200">
    <property type="term" value="P:response to amino acid"/>
    <property type="evidence" value="ECO:0007669"/>
    <property type="project" value="TreeGrafter"/>
</dbReference>
<dbReference type="InterPro" id="IPR011008">
    <property type="entry name" value="Dimeric_a/b-barrel"/>
</dbReference>
<dbReference type="PANTHER" id="PTHR30154:SF53">
    <property type="entry name" value="HTH-TYPE TRANSCRIPTIONAL REGULATOR LRPC"/>
    <property type="match status" value="1"/>
</dbReference>
<evidence type="ECO:0000256" key="1">
    <source>
        <dbReference type="ARBA" id="ARBA00023015"/>
    </source>
</evidence>
<gene>
    <name evidence="5" type="ORF">H9891_00430</name>
</gene>
<dbReference type="InterPro" id="IPR000485">
    <property type="entry name" value="AsnC-type_HTH_dom"/>
</dbReference>
<name>A0A9D1QGH0_9STAP</name>